<protein>
    <submittedName>
        <fullName evidence="1">Uncharacterized protein</fullName>
    </submittedName>
</protein>
<gene>
    <name evidence="1" type="ORF">CRENPOLYSF2_2760010</name>
</gene>
<dbReference type="Proteomes" id="UP000195442">
    <property type="component" value="Unassembled WGS sequence"/>
</dbReference>
<dbReference type="EMBL" id="FUKJ01000197">
    <property type="protein sequence ID" value="SJM92552.1"/>
    <property type="molecule type" value="Genomic_DNA"/>
</dbReference>
<name>A0A1R4H8H8_9GAMM</name>
<keyword evidence="2" id="KW-1185">Reference proteome</keyword>
<proteinExistence type="predicted"/>
<organism evidence="1 2">
    <name type="scientific">Crenothrix polyspora</name>
    <dbReference type="NCBI Taxonomy" id="360316"/>
    <lineage>
        <taxon>Bacteria</taxon>
        <taxon>Pseudomonadati</taxon>
        <taxon>Pseudomonadota</taxon>
        <taxon>Gammaproteobacteria</taxon>
        <taxon>Methylococcales</taxon>
        <taxon>Crenotrichaceae</taxon>
        <taxon>Crenothrix</taxon>
    </lineage>
</organism>
<accession>A0A1R4H8H8</accession>
<dbReference type="AlphaFoldDB" id="A0A1R4H8H8"/>
<evidence type="ECO:0000313" key="2">
    <source>
        <dbReference type="Proteomes" id="UP000195442"/>
    </source>
</evidence>
<reference evidence="2" key="1">
    <citation type="submission" date="2017-02" db="EMBL/GenBank/DDBJ databases">
        <authorList>
            <person name="Daims H."/>
        </authorList>
    </citation>
    <scope>NUCLEOTIDE SEQUENCE [LARGE SCALE GENOMIC DNA]</scope>
</reference>
<evidence type="ECO:0000313" key="1">
    <source>
        <dbReference type="EMBL" id="SJM92552.1"/>
    </source>
</evidence>
<sequence length="40" mass="4616">MIGQYTPSRLQINELLFTTTATTNILNETYDIITLSQLKR</sequence>